<gene>
    <name evidence="1" type="ORF">PG996_007655</name>
</gene>
<evidence type="ECO:0000313" key="1">
    <source>
        <dbReference type="EMBL" id="KAK8068543.1"/>
    </source>
</evidence>
<keyword evidence="2" id="KW-1185">Reference proteome</keyword>
<evidence type="ECO:0000313" key="2">
    <source>
        <dbReference type="Proteomes" id="UP001446871"/>
    </source>
</evidence>
<name>A0ABR1VBI4_9PEZI</name>
<reference evidence="1 2" key="1">
    <citation type="submission" date="2023-01" db="EMBL/GenBank/DDBJ databases">
        <title>Analysis of 21 Apiospora genomes using comparative genomics revels a genus with tremendous synthesis potential of carbohydrate active enzymes and secondary metabolites.</title>
        <authorList>
            <person name="Sorensen T."/>
        </authorList>
    </citation>
    <scope>NUCLEOTIDE SEQUENCE [LARGE SCALE GENOMIC DNA]</scope>
    <source>
        <strain evidence="1 2">CBS 83171</strain>
    </source>
</reference>
<accession>A0ABR1VBI4</accession>
<dbReference type="EMBL" id="JAQQWM010000004">
    <property type="protein sequence ID" value="KAK8068543.1"/>
    <property type="molecule type" value="Genomic_DNA"/>
</dbReference>
<comment type="caution">
    <text evidence="1">The sequence shown here is derived from an EMBL/GenBank/DDBJ whole genome shotgun (WGS) entry which is preliminary data.</text>
</comment>
<dbReference type="PANTHER" id="PTHR42085">
    <property type="entry name" value="F-BOX DOMAIN-CONTAINING PROTEIN"/>
    <property type="match status" value="1"/>
</dbReference>
<sequence>MPNFLDLPRELRDQVYELCLVGEKLVQPRHAPWSAWARCVDHGLTTGLLRVSKSVYREASCVLYSRNIFDLRLTGNIAGFLQHIGCRNAAYIRHAIILFPEFDSLQLGHVSLEDGFADNLASIRIHCTHLHTITLYQWYTSQMQKEEDKPEVITEAMNLIDAQLRTIPSLRNIMTDGCSEGFLVTDGQLPRKKIPLEFIDDYNGDLYDSPYCPYDGGDWSYELSPQCGGYDYDG</sequence>
<dbReference type="InterPro" id="IPR038883">
    <property type="entry name" value="AN11006-like"/>
</dbReference>
<dbReference type="PANTHER" id="PTHR42085:SF8">
    <property type="entry name" value="F-BOX DOMAIN-CONTAINING PROTEIN"/>
    <property type="match status" value="1"/>
</dbReference>
<protein>
    <submittedName>
        <fullName evidence="1">Uncharacterized protein</fullName>
    </submittedName>
</protein>
<dbReference type="Proteomes" id="UP001446871">
    <property type="component" value="Unassembled WGS sequence"/>
</dbReference>
<proteinExistence type="predicted"/>
<organism evidence="1 2">
    <name type="scientific">Apiospora saccharicola</name>
    <dbReference type="NCBI Taxonomy" id="335842"/>
    <lineage>
        <taxon>Eukaryota</taxon>
        <taxon>Fungi</taxon>
        <taxon>Dikarya</taxon>
        <taxon>Ascomycota</taxon>
        <taxon>Pezizomycotina</taxon>
        <taxon>Sordariomycetes</taxon>
        <taxon>Xylariomycetidae</taxon>
        <taxon>Amphisphaeriales</taxon>
        <taxon>Apiosporaceae</taxon>
        <taxon>Apiospora</taxon>
    </lineage>
</organism>